<feature type="domain" description="CNNM transmembrane" evidence="7">
    <location>
        <begin position="1"/>
        <end position="203"/>
    </location>
</feature>
<evidence type="ECO:0000256" key="5">
    <source>
        <dbReference type="SAM" id="Phobius"/>
    </source>
</evidence>
<accession>C8XGS4</accession>
<keyword evidence="4 5" id="KW-1133">Transmembrane helix</keyword>
<feature type="transmembrane region" description="Helical" evidence="5">
    <location>
        <begin position="6"/>
        <end position="32"/>
    </location>
</feature>
<dbReference type="InterPro" id="IPR046342">
    <property type="entry name" value="CBS_dom_sf"/>
</dbReference>
<dbReference type="EMBL" id="CP001737">
    <property type="protein sequence ID" value="ACV80155.1"/>
    <property type="molecule type" value="Genomic_DNA"/>
</dbReference>
<evidence type="ECO:0008006" key="10">
    <source>
        <dbReference type="Google" id="ProtNLM"/>
    </source>
</evidence>
<dbReference type="PANTHER" id="PTHR43099">
    <property type="entry name" value="UPF0053 PROTEIN YRKA"/>
    <property type="match status" value="1"/>
</dbReference>
<evidence type="ECO:0000256" key="4">
    <source>
        <dbReference type="PROSITE-ProRule" id="PRU01193"/>
    </source>
</evidence>
<dbReference type="RefSeq" id="WP_015748982.1">
    <property type="nucleotide sequence ID" value="NC_013235.1"/>
</dbReference>
<feature type="transmembrane region" description="Helical" evidence="5">
    <location>
        <begin position="98"/>
        <end position="120"/>
    </location>
</feature>
<dbReference type="InParanoid" id="C8XGS4"/>
<keyword evidence="9" id="KW-1185">Reference proteome</keyword>
<sequence length="350" mass="37006" precursor="true">MMSGTGWAIVATVALIALSAFFVAVEFALLAAKRHRLADAAPRSRSARAAVRSSAELTVVLAGSQLGITACTLALGAVTKPAVQDLLAGPLRALALPLWLADASAFVLSLLIVTFLHLVIGEMAPKSWAIAHPERSAILLALPMRAFMAVFRPVLTALNALANRCVRLIGIEPVAELATGQNPQALRQLVEHSAQAGTLDEDYSQRLARALDLLALTIGALVRSDGPATRVGAAATVRDVQRVGRQSGHLRILVGDGPDLRQVVHVRDTLTAPPDAPATAFARPVFVLAASTPFAQGLEEMRRGRNHLAVVVDEQGRFVGVLTLADLLRRLFPETDRSGLTTQPPAAQVS</sequence>
<keyword evidence="4 5" id="KW-0812">Transmembrane</keyword>
<evidence type="ECO:0000256" key="3">
    <source>
        <dbReference type="PROSITE-ProRule" id="PRU00703"/>
    </source>
</evidence>
<evidence type="ECO:0000259" key="7">
    <source>
        <dbReference type="PROSITE" id="PS51846"/>
    </source>
</evidence>
<dbReference type="AlphaFoldDB" id="C8XGS4"/>
<evidence type="ECO:0000256" key="1">
    <source>
        <dbReference type="ARBA" id="ARBA00004651"/>
    </source>
</evidence>
<dbReference type="SMART" id="SM00116">
    <property type="entry name" value="CBS"/>
    <property type="match status" value="1"/>
</dbReference>
<dbReference type="eggNOG" id="COG1253">
    <property type="taxonomic scope" value="Bacteria"/>
</dbReference>
<reference evidence="8 9" key="2">
    <citation type="journal article" date="2010" name="Stand. Genomic Sci.">
        <title>Complete genome sequence of Nakamurella multipartita type strain (Y-104).</title>
        <authorList>
            <person name="Tice H."/>
            <person name="Mayilraj S."/>
            <person name="Sims D."/>
            <person name="Lapidus A."/>
            <person name="Nolan M."/>
            <person name="Lucas S."/>
            <person name="Glavina Del Rio T."/>
            <person name="Copeland A."/>
            <person name="Cheng J.F."/>
            <person name="Meincke L."/>
            <person name="Bruce D."/>
            <person name="Goodwin L."/>
            <person name="Pitluck S."/>
            <person name="Ivanova N."/>
            <person name="Mavromatis K."/>
            <person name="Ovchinnikova G."/>
            <person name="Pati A."/>
            <person name="Chen A."/>
            <person name="Palaniappan K."/>
            <person name="Land M."/>
            <person name="Hauser L."/>
            <person name="Chang Y.J."/>
            <person name="Jeffries C.D."/>
            <person name="Detter J.C."/>
            <person name="Brettin T."/>
            <person name="Rohde M."/>
            <person name="Goker M."/>
            <person name="Bristow J."/>
            <person name="Eisen J.A."/>
            <person name="Markowitz V."/>
            <person name="Hugenholtz P."/>
            <person name="Kyrpides N.C."/>
            <person name="Klenk H.P."/>
            <person name="Chen F."/>
        </authorList>
    </citation>
    <scope>NUCLEOTIDE SEQUENCE [LARGE SCALE GENOMIC DNA]</scope>
    <source>
        <strain evidence="9">ATCC 700099 / DSM 44233 / CIP 104796 / JCM 9543 / NBRC 105858 / Y-104</strain>
    </source>
</reference>
<dbReference type="Pfam" id="PF00571">
    <property type="entry name" value="CBS"/>
    <property type="match status" value="1"/>
</dbReference>
<keyword evidence="4 5" id="KW-0472">Membrane</keyword>
<comment type="subcellular location">
    <subcellularLocation>
        <location evidence="1">Cell membrane</location>
        <topology evidence="1">Multi-pass membrane protein</topology>
    </subcellularLocation>
</comment>
<dbReference type="KEGG" id="nml:Namu_3860"/>
<feature type="domain" description="CBS" evidence="6">
    <location>
        <begin position="281"/>
        <end position="337"/>
    </location>
</feature>
<evidence type="ECO:0000313" key="9">
    <source>
        <dbReference type="Proteomes" id="UP000002218"/>
    </source>
</evidence>
<evidence type="ECO:0000259" key="6">
    <source>
        <dbReference type="PROSITE" id="PS51371"/>
    </source>
</evidence>
<evidence type="ECO:0000256" key="2">
    <source>
        <dbReference type="ARBA" id="ARBA00022475"/>
    </source>
</evidence>
<dbReference type="Gene3D" id="3.90.1280.20">
    <property type="match status" value="1"/>
</dbReference>
<dbReference type="Gene3D" id="3.10.580.10">
    <property type="entry name" value="CBS-domain"/>
    <property type="match status" value="1"/>
</dbReference>
<dbReference type="PROSITE" id="PS51846">
    <property type="entry name" value="CNNM"/>
    <property type="match status" value="1"/>
</dbReference>
<reference evidence="9" key="1">
    <citation type="submission" date="2009-09" db="EMBL/GenBank/DDBJ databases">
        <title>The complete genome of Nakamurella multipartita DSM 44233.</title>
        <authorList>
            <consortium name="US DOE Joint Genome Institute (JGI-PGF)"/>
            <person name="Lucas S."/>
            <person name="Copeland A."/>
            <person name="Lapidus A."/>
            <person name="Glavina del Rio T."/>
            <person name="Dalin E."/>
            <person name="Tice H."/>
            <person name="Bruce D."/>
            <person name="Goodwin L."/>
            <person name="Pitluck S."/>
            <person name="Kyrpides N."/>
            <person name="Mavromatis K."/>
            <person name="Ivanova N."/>
            <person name="Ovchinnikova G."/>
            <person name="Sims D."/>
            <person name="Meincke L."/>
            <person name="Brettin T."/>
            <person name="Detter J.C."/>
            <person name="Han C."/>
            <person name="Larimer F."/>
            <person name="Land M."/>
            <person name="Hauser L."/>
            <person name="Markowitz V."/>
            <person name="Cheng J.-F."/>
            <person name="Hugenholtz P."/>
            <person name="Woyke T."/>
            <person name="Wu D."/>
            <person name="Klenk H.-P."/>
            <person name="Eisen J.A."/>
        </authorList>
    </citation>
    <scope>NUCLEOTIDE SEQUENCE [LARGE SCALE GENOMIC DNA]</scope>
    <source>
        <strain evidence="9">ATCC 700099 / DSM 44233 / CIP 104796 / JCM 9543 / NBRC 105858 / Y-104</strain>
    </source>
</reference>
<dbReference type="STRING" id="479431.Namu_3860"/>
<dbReference type="Pfam" id="PF01595">
    <property type="entry name" value="CNNM"/>
    <property type="match status" value="1"/>
</dbReference>
<dbReference type="InterPro" id="IPR051676">
    <property type="entry name" value="UPF0053_domain"/>
</dbReference>
<keyword evidence="2" id="KW-1003">Cell membrane</keyword>
<dbReference type="Proteomes" id="UP000002218">
    <property type="component" value="Chromosome"/>
</dbReference>
<evidence type="ECO:0000313" key="8">
    <source>
        <dbReference type="EMBL" id="ACV80155.1"/>
    </source>
</evidence>
<name>C8XGS4_NAKMY</name>
<gene>
    <name evidence="8" type="ordered locus">Namu_3860</name>
</gene>
<dbReference type="GO" id="GO:0005886">
    <property type="term" value="C:plasma membrane"/>
    <property type="evidence" value="ECO:0007669"/>
    <property type="project" value="UniProtKB-SubCell"/>
</dbReference>
<dbReference type="InterPro" id="IPR002550">
    <property type="entry name" value="CNNM"/>
</dbReference>
<dbReference type="SUPFAM" id="SSF54631">
    <property type="entry name" value="CBS-domain pair"/>
    <property type="match status" value="1"/>
</dbReference>
<proteinExistence type="predicted"/>
<dbReference type="HOGENOM" id="CLU_015237_4_0_11"/>
<feature type="transmembrane region" description="Helical" evidence="5">
    <location>
        <begin position="53"/>
        <end position="78"/>
    </location>
</feature>
<organism evidence="8 9">
    <name type="scientific">Nakamurella multipartita (strain ATCC 700099 / DSM 44233 / CIP 104796 / JCM 9543 / NBRC 105858 / Y-104)</name>
    <name type="common">Microsphaera multipartita</name>
    <dbReference type="NCBI Taxonomy" id="479431"/>
    <lineage>
        <taxon>Bacteria</taxon>
        <taxon>Bacillati</taxon>
        <taxon>Actinomycetota</taxon>
        <taxon>Actinomycetes</taxon>
        <taxon>Nakamurellales</taxon>
        <taxon>Nakamurellaceae</taxon>
        <taxon>Nakamurella</taxon>
    </lineage>
</organism>
<dbReference type="InterPro" id="IPR000644">
    <property type="entry name" value="CBS_dom"/>
</dbReference>
<dbReference type="PANTHER" id="PTHR43099:SF5">
    <property type="entry name" value="HLYC_CORC FAMILY TRANSPORTER"/>
    <property type="match status" value="1"/>
</dbReference>
<keyword evidence="3" id="KW-0129">CBS domain</keyword>
<dbReference type="PROSITE" id="PS51371">
    <property type="entry name" value="CBS"/>
    <property type="match status" value="1"/>
</dbReference>
<protein>
    <recommendedName>
        <fullName evidence="10">CNNM transmembrane domain-containing protein</fullName>
    </recommendedName>
</protein>